<dbReference type="Proteomes" id="UP000305778">
    <property type="component" value="Unassembled WGS sequence"/>
</dbReference>
<feature type="region of interest" description="Disordered" evidence="1">
    <location>
        <begin position="38"/>
        <end position="57"/>
    </location>
</feature>
<dbReference type="PROSITE" id="PS51318">
    <property type="entry name" value="TAT"/>
    <property type="match status" value="1"/>
</dbReference>
<accession>A0A4U0T8S3</accession>
<keyword evidence="2" id="KW-0223">Dioxygenase</keyword>
<organism evidence="2 3">
    <name type="scientific">Actinacidiphila oryziradicis</name>
    <dbReference type="NCBI Taxonomy" id="2571141"/>
    <lineage>
        <taxon>Bacteria</taxon>
        <taxon>Bacillati</taxon>
        <taxon>Actinomycetota</taxon>
        <taxon>Actinomycetes</taxon>
        <taxon>Kitasatosporales</taxon>
        <taxon>Streptomycetaceae</taxon>
        <taxon>Actinacidiphila</taxon>
    </lineage>
</organism>
<dbReference type="CDD" id="cd03457">
    <property type="entry name" value="intradiol_dioxygenase_like"/>
    <property type="match status" value="1"/>
</dbReference>
<dbReference type="InterPro" id="IPR015889">
    <property type="entry name" value="Intradiol_dOase_core"/>
</dbReference>
<dbReference type="GO" id="GO:0016702">
    <property type="term" value="F:oxidoreductase activity, acting on single donors with incorporation of molecular oxygen, incorporation of two atoms of oxygen"/>
    <property type="evidence" value="ECO:0007669"/>
    <property type="project" value="InterPro"/>
</dbReference>
<sequence>MTDESIQSTDLTRRRVIAASGAGVVAVGIGGATAVGAAAESKGKKPSPGHRRPRPECVELSPEQVEGPYFLDYALFRKDITEDEAGVPLRLRIKVIDSVTCEPLRNAAVDVWHCNAIGLYSGYTAMGSGGGGGGTPPTGPPPTGTPTGPPPGGGGGHAAPTDDLTFLRGSQVTDHHGEVEFRTVYPGWYQGRAVHIHLKVVAEGQKTADGYEGGHQCHTGQFYFSEESALEIAALDPYKTNTTTRVTLDEDSIYPGTGLLGGLLPLHYRKGHIALGVRSSITVGVDPDAVNGGSGTPPQASATPSASAS</sequence>
<dbReference type="InterPro" id="IPR006311">
    <property type="entry name" value="TAT_signal"/>
</dbReference>
<evidence type="ECO:0000256" key="1">
    <source>
        <dbReference type="SAM" id="MobiDB-lite"/>
    </source>
</evidence>
<feature type="compositionally biased region" description="Pro residues" evidence="1">
    <location>
        <begin position="137"/>
        <end position="152"/>
    </location>
</feature>
<reference evidence="2 3" key="1">
    <citation type="submission" date="2019-04" db="EMBL/GenBank/DDBJ databases">
        <title>Streptomyces oryziradicis sp. nov., a novel actinomycete isolated from rhizosphere soil of rice (Oryza sativa L.).</title>
        <authorList>
            <person name="Li C."/>
        </authorList>
    </citation>
    <scope>NUCLEOTIDE SEQUENCE [LARGE SCALE GENOMIC DNA]</scope>
    <source>
        <strain evidence="2 3">NEAU-C40</strain>
    </source>
</reference>
<dbReference type="SUPFAM" id="SSF49482">
    <property type="entry name" value="Aromatic compound dioxygenase"/>
    <property type="match status" value="1"/>
</dbReference>
<dbReference type="PANTHER" id="PTHR34315">
    <property type="match status" value="1"/>
</dbReference>
<comment type="caution">
    <text evidence="2">The sequence shown here is derived from an EMBL/GenBank/DDBJ whole genome shotgun (WGS) entry which is preliminary data.</text>
</comment>
<name>A0A4U0T8S3_9ACTN</name>
<feature type="region of interest" description="Disordered" evidence="1">
    <location>
        <begin position="130"/>
        <end position="163"/>
    </location>
</feature>
<dbReference type="PANTHER" id="PTHR34315:SF1">
    <property type="entry name" value="INTRADIOL RING-CLEAVAGE DIOXYGENASES DOMAIN-CONTAINING PROTEIN-RELATED"/>
    <property type="match status" value="1"/>
</dbReference>
<feature type="compositionally biased region" description="Basic residues" evidence="1">
    <location>
        <begin position="44"/>
        <end position="53"/>
    </location>
</feature>
<dbReference type="EMBL" id="SUMC01000008">
    <property type="protein sequence ID" value="TKA11555.1"/>
    <property type="molecule type" value="Genomic_DNA"/>
</dbReference>
<keyword evidence="3" id="KW-1185">Reference proteome</keyword>
<dbReference type="OrthoDB" id="9800887at2"/>
<feature type="region of interest" description="Disordered" evidence="1">
    <location>
        <begin position="288"/>
        <end position="309"/>
    </location>
</feature>
<evidence type="ECO:0000313" key="3">
    <source>
        <dbReference type="Proteomes" id="UP000305778"/>
    </source>
</evidence>
<protein>
    <submittedName>
        <fullName evidence="2">Dioxygenase</fullName>
    </submittedName>
</protein>
<gene>
    <name evidence="2" type="ORF">FCI23_12120</name>
</gene>
<dbReference type="AlphaFoldDB" id="A0A4U0T8S3"/>
<keyword evidence="2" id="KW-0560">Oxidoreductase</keyword>
<proteinExistence type="predicted"/>
<feature type="compositionally biased region" description="Low complexity" evidence="1">
    <location>
        <begin position="296"/>
        <end position="309"/>
    </location>
</feature>
<dbReference type="Gene3D" id="2.60.130.10">
    <property type="entry name" value="Aromatic compound dioxygenase"/>
    <property type="match status" value="1"/>
</dbReference>
<dbReference type="GO" id="GO:0005506">
    <property type="term" value="F:iron ion binding"/>
    <property type="evidence" value="ECO:0007669"/>
    <property type="project" value="InterPro"/>
</dbReference>
<evidence type="ECO:0000313" key="2">
    <source>
        <dbReference type="EMBL" id="TKA11555.1"/>
    </source>
</evidence>